<dbReference type="InterPro" id="IPR036737">
    <property type="entry name" value="OmpA-like_sf"/>
</dbReference>
<reference evidence="6 7" key="1">
    <citation type="submission" date="2016-09" db="EMBL/GenBank/DDBJ databases">
        <title>Genome-resolved meta-omics ties microbial dynamics to process performance in biotechnology for thiocyanate degradation.</title>
        <authorList>
            <person name="Kantor R.S."/>
            <person name="Huddy R.J."/>
            <person name="Iyer R."/>
            <person name="Thomas B.C."/>
            <person name="Brown C.T."/>
            <person name="Anantharaman K."/>
            <person name="Tringe S."/>
            <person name="Hettich R.L."/>
            <person name="Harrison S.T."/>
            <person name="Banfield J.F."/>
        </authorList>
    </citation>
    <scope>NUCLEOTIDE SEQUENCE [LARGE SCALE GENOMIC DNA]</scope>
    <source>
        <strain evidence="6">59-99</strain>
    </source>
</reference>
<organism evidence="6 7">
    <name type="scientific">Candidatus Kapaibacterium thiocyanatum</name>
    <dbReference type="NCBI Taxonomy" id="1895771"/>
    <lineage>
        <taxon>Bacteria</taxon>
        <taxon>Pseudomonadati</taxon>
        <taxon>Candidatus Kapaibacteriota</taxon>
        <taxon>Candidatus Kapaibacteriia</taxon>
        <taxon>Candidatus Kapaibacteriales</taxon>
        <taxon>Candidatus Kapaibacteriaceae</taxon>
        <taxon>Candidatus Kapaibacterium</taxon>
    </lineage>
</organism>
<dbReference type="PRINTS" id="PR01021">
    <property type="entry name" value="OMPADOMAIN"/>
</dbReference>
<dbReference type="SUPFAM" id="SSF103088">
    <property type="entry name" value="OmpA-like"/>
    <property type="match status" value="1"/>
</dbReference>
<dbReference type="PROSITE" id="PS51123">
    <property type="entry name" value="OMPA_2"/>
    <property type="match status" value="1"/>
</dbReference>
<dbReference type="Gene3D" id="3.30.1330.60">
    <property type="entry name" value="OmpA-like domain"/>
    <property type="match status" value="1"/>
</dbReference>
<dbReference type="GO" id="GO:0009279">
    <property type="term" value="C:cell outer membrane"/>
    <property type="evidence" value="ECO:0007669"/>
    <property type="project" value="UniProtKB-SubCell"/>
</dbReference>
<dbReference type="InterPro" id="IPR006664">
    <property type="entry name" value="OMP_bac"/>
</dbReference>
<evidence type="ECO:0000256" key="2">
    <source>
        <dbReference type="ARBA" id="ARBA00023136"/>
    </source>
</evidence>
<dbReference type="EMBL" id="MKVH01000024">
    <property type="protein sequence ID" value="OJX57328.1"/>
    <property type="molecule type" value="Genomic_DNA"/>
</dbReference>
<evidence type="ECO:0000313" key="7">
    <source>
        <dbReference type="Proteomes" id="UP000184233"/>
    </source>
</evidence>
<evidence type="ECO:0000313" key="6">
    <source>
        <dbReference type="EMBL" id="OJX57328.1"/>
    </source>
</evidence>
<dbReference type="InterPro" id="IPR050330">
    <property type="entry name" value="Bact_OuterMem_StrucFunc"/>
</dbReference>
<evidence type="ECO:0000256" key="1">
    <source>
        <dbReference type="ARBA" id="ARBA00004442"/>
    </source>
</evidence>
<gene>
    <name evidence="6" type="ORF">BGO89_08870</name>
</gene>
<feature type="domain" description="OmpA-like" evidence="5">
    <location>
        <begin position="382"/>
        <end position="497"/>
    </location>
</feature>
<keyword evidence="2 4" id="KW-0472">Membrane</keyword>
<dbReference type="SUPFAM" id="SSF82171">
    <property type="entry name" value="DPP6 N-terminal domain-like"/>
    <property type="match status" value="1"/>
</dbReference>
<comment type="caution">
    <text evidence="6">The sequence shown here is derived from an EMBL/GenBank/DDBJ whole genome shotgun (WGS) entry which is preliminary data.</text>
</comment>
<proteinExistence type="predicted"/>
<evidence type="ECO:0000256" key="4">
    <source>
        <dbReference type="PROSITE-ProRule" id="PRU00473"/>
    </source>
</evidence>
<accession>A0A1M3KY39</accession>
<comment type="subcellular location">
    <subcellularLocation>
        <location evidence="1">Cell outer membrane</location>
    </subcellularLocation>
</comment>
<evidence type="ECO:0000256" key="3">
    <source>
        <dbReference type="ARBA" id="ARBA00023237"/>
    </source>
</evidence>
<sequence>MAPVSVAEGVDTNVRPRNLGPNINAKSDELVDCFTADGQVLYFSRGSHPENVGKELRRDVWMSTRQRDGSWSKAVNLGKPINNEGHNFAIAITPDQNMMLLQNQYDAKGEFLGEGMSITYRTATGWSMPKNQTIENFYNYASVLNSYLAPDGTTLIMTCERDDSKGGQDLYVLFRKNDSTWTAPSNLGSTINTTGAETAPFIAADGRTLYFASYGHPGYGGYDVFMSRRLDDTWMKWSTPINLGKGINTDEHDSFLYIPAQGDSAYFSTQKDTYGESDIVSVPVPPSLRPNPVFLVSGRVLNAETKQPLAAAIRYERLSDGKDVGIARSHPSDGRYKVSLPSGQVYGVRAEAEGFYPMAEQFDAKSLDKYTQVDRDLYLTPIKENVAIRLNNVFFDSGKWDLRPESHPELDRLASFLRTSAVSIELAGHTDNIGSDADNLQLSQNRVNSVRNYLVEKGIPASRLVAKGYGESRPLASNDDEAGRQNNRRVEFMIVKR</sequence>
<dbReference type="Gene3D" id="2.60.40.1120">
    <property type="entry name" value="Carboxypeptidase-like, regulatory domain"/>
    <property type="match status" value="1"/>
</dbReference>
<dbReference type="Pfam" id="PF07676">
    <property type="entry name" value="PD40"/>
    <property type="match status" value="1"/>
</dbReference>
<dbReference type="PANTHER" id="PTHR30329:SF21">
    <property type="entry name" value="LIPOPROTEIN YIAD-RELATED"/>
    <property type="match status" value="1"/>
</dbReference>
<dbReference type="AlphaFoldDB" id="A0A1M3KY39"/>
<keyword evidence="3" id="KW-0998">Cell outer membrane</keyword>
<dbReference type="Proteomes" id="UP000184233">
    <property type="component" value="Unassembled WGS sequence"/>
</dbReference>
<evidence type="ECO:0000259" key="5">
    <source>
        <dbReference type="PROSITE" id="PS51123"/>
    </source>
</evidence>
<dbReference type="PANTHER" id="PTHR30329">
    <property type="entry name" value="STATOR ELEMENT OF FLAGELLAR MOTOR COMPLEX"/>
    <property type="match status" value="1"/>
</dbReference>
<dbReference type="STRING" id="1895771.BGO89_08870"/>
<protein>
    <recommendedName>
        <fullName evidence="5">OmpA-like domain-containing protein</fullName>
    </recommendedName>
</protein>
<dbReference type="InterPro" id="IPR011659">
    <property type="entry name" value="WD40"/>
</dbReference>
<dbReference type="InterPro" id="IPR006665">
    <property type="entry name" value="OmpA-like"/>
</dbReference>
<dbReference type="Pfam" id="PF00691">
    <property type="entry name" value="OmpA"/>
    <property type="match status" value="1"/>
</dbReference>
<name>A0A1M3KY39_9BACT</name>
<dbReference type="CDD" id="cd07185">
    <property type="entry name" value="OmpA_C-like"/>
    <property type="match status" value="1"/>
</dbReference>